<evidence type="ECO:0000313" key="2">
    <source>
        <dbReference type="Proteomes" id="UP001420932"/>
    </source>
</evidence>
<reference evidence="1 2" key="1">
    <citation type="submission" date="2024-01" db="EMBL/GenBank/DDBJ databases">
        <title>Genome assemblies of Stephania.</title>
        <authorList>
            <person name="Yang L."/>
        </authorList>
    </citation>
    <scope>NUCLEOTIDE SEQUENCE [LARGE SCALE GENOMIC DNA]</scope>
    <source>
        <strain evidence="1">YNDBR</strain>
        <tissue evidence="1">Leaf</tissue>
    </source>
</reference>
<dbReference type="Proteomes" id="UP001420932">
    <property type="component" value="Unassembled WGS sequence"/>
</dbReference>
<dbReference type="EMBL" id="JBBNAF010000009">
    <property type="protein sequence ID" value="KAK9114758.1"/>
    <property type="molecule type" value="Genomic_DNA"/>
</dbReference>
<proteinExistence type="predicted"/>
<accession>A0AAP0NPU9</accession>
<organism evidence="1 2">
    <name type="scientific">Stephania yunnanensis</name>
    <dbReference type="NCBI Taxonomy" id="152371"/>
    <lineage>
        <taxon>Eukaryota</taxon>
        <taxon>Viridiplantae</taxon>
        <taxon>Streptophyta</taxon>
        <taxon>Embryophyta</taxon>
        <taxon>Tracheophyta</taxon>
        <taxon>Spermatophyta</taxon>
        <taxon>Magnoliopsida</taxon>
        <taxon>Ranunculales</taxon>
        <taxon>Menispermaceae</taxon>
        <taxon>Menispermoideae</taxon>
        <taxon>Cissampelideae</taxon>
        <taxon>Stephania</taxon>
    </lineage>
</organism>
<sequence length="66" mass="7566">MPARKCDSGSGSAPAATRLRQWRVGTLSHRSIIDERRDFNEARRRDGLKWILKAMIRFTSPNLVVI</sequence>
<keyword evidence="2" id="KW-1185">Reference proteome</keyword>
<evidence type="ECO:0000313" key="1">
    <source>
        <dbReference type="EMBL" id="KAK9114758.1"/>
    </source>
</evidence>
<comment type="caution">
    <text evidence="1">The sequence shown here is derived from an EMBL/GenBank/DDBJ whole genome shotgun (WGS) entry which is preliminary data.</text>
</comment>
<protein>
    <submittedName>
        <fullName evidence="1">Uncharacterized protein</fullName>
    </submittedName>
</protein>
<name>A0AAP0NPU9_9MAGN</name>
<dbReference type="AlphaFoldDB" id="A0AAP0NPU9"/>
<gene>
    <name evidence="1" type="ORF">Syun_021555</name>
</gene>